<keyword evidence="1" id="KW-0808">Transferase</keyword>
<dbReference type="SUPFAM" id="SSF53901">
    <property type="entry name" value="Thiolase-like"/>
    <property type="match status" value="1"/>
</dbReference>
<feature type="domain" description="Ketosynthase family 3 (KS3)" evidence="2">
    <location>
        <begin position="1"/>
        <end position="158"/>
    </location>
</feature>
<dbReference type="CDD" id="cd00833">
    <property type="entry name" value="PKS"/>
    <property type="match status" value="1"/>
</dbReference>
<dbReference type="Pfam" id="PF16197">
    <property type="entry name" value="KAsynt_C_assoc"/>
    <property type="match status" value="1"/>
</dbReference>
<evidence type="ECO:0000313" key="3">
    <source>
        <dbReference type="EMBL" id="MFD1046442.1"/>
    </source>
</evidence>
<protein>
    <submittedName>
        <fullName evidence="3">Ketoacyl-synthetase C-terminal extension domain-containing protein</fullName>
    </submittedName>
</protein>
<dbReference type="EMBL" id="JBHTIS010000656">
    <property type="protein sequence ID" value="MFD1046442.1"/>
    <property type="molecule type" value="Genomic_DNA"/>
</dbReference>
<dbReference type="Pfam" id="PF02801">
    <property type="entry name" value="Ketoacyl-synt_C"/>
    <property type="match status" value="1"/>
</dbReference>
<dbReference type="PROSITE" id="PS52004">
    <property type="entry name" value="KS3_2"/>
    <property type="match status" value="1"/>
</dbReference>
<reference evidence="4" key="1">
    <citation type="journal article" date="2019" name="Int. J. Syst. Evol. Microbiol.">
        <title>The Global Catalogue of Microorganisms (GCM) 10K type strain sequencing project: providing services to taxonomists for standard genome sequencing and annotation.</title>
        <authorList>
            <consortium name="The Broad Institute Genomics Platform"/>
            <consortium name="The Broad Institute Genome Sequencing Center for Infectious Disease"/>
            <person name="Wu L."/>
            <person name="Ma J."/>
        </authorList>
    </citation>
    <scope>NUCLEOTIDE SEQUENCE [LARGE SCALE GENOMIC DNA]</scope>
    <source>
        <strain evidence="4">JCM 31486</strain>
    </source>
</reference>
<name>A0ABW3M6Y6_9PSEU</name>
<dbReference type="Proteomes" id="UP001597045">
    <property type="component" value="Unassembled WGS sequence"/>
</dbReference>
<comment type="caution">
    <text evidence="3">The sequence shown here is derived from an EMBL/GenBank/DDBJ whole genome shotgun (WGS) entry which is preliminary data.</text>
</comment>
<keyword evidence="4" id="KW-1185">Reference proteome</keyword>
<dbReference type="InterPro" id="IPR020841">
    <property type="entry name" value="PKS_Beta-ketoAc_synthase_dom"/>
</dbReference>
<dbReference type="PANTHER" id="PTHR43775">
    <property type="entry name" value="FATTY ACID SYNTHASE"/>
    <property type="match status" value="1"/>
</dbReference>
<evidence type="ECO:0000313" key="4">
    <source>
        <dbReference type="Proteomes" id="UP001597045"/>
    </source>
</evidence>
<dbReference type="Gene3D" id="3.30.70.3290">
    <property type="match status" value="1"/>
</dbReference>
<dbReference type="SMART" id="SM00825">
    <property type="entry name" value="PKS_KS"/>
    <property type="match status" value="1"/>
</dbReference>
<proteinExistence type="predicted"/>
<dbReference type="InterPro" id="IPR032821">
    <property type="entry name" value="PKS_assoc"/>
</dbReference>
<gene>
    <name evidence="3" type="ORF">ACFQ1S_13190</name>
</gene>
<dbReference type="Gene3D" id="3.40.47.10">
    <property type="match status" value="1"/>
</dbReference>
<dbReference type="PANTHER" id="PTHR43775:SF51">
    <property type="entry name" value="INACTIVE PHENOLPHTHIOCEROL SYNTHESIS POLYKETIDE SYNTHASE TYPE I PKS1-RELATED"/>
    <property type="match status" value="1"/>
</dbReference>
<dbReference type="InterPro" id="IPR014031">
    <property type="entry name" value="Ketoacyl_synth_C"/>
</dbReference>
<dbReference type="InterPro" id="IPR050091">
    <property type="entry name" value="PKS_NRPS_Biosynth_Enz"/>
</dbReference>
<organism evidence="3 4">
    <name type="scientific">Kibdelosporangium lantanae</name>
    <dbReference type="NCBI Taxonomy" id="1497396"/>
    <lineage>
        <taxon>Bacteria</taxon>
        <taxon>Bacillati</taxon>
        <taxon>Actinomycetota</taxon>
        <taxon>Actinomycetes</taxon>
        <taxon>Pseudonocardiales</taxon>
        <taxon>Pseudonocardiaceae</taxon>
        <taxon>Kibdelosporangium</taxon>
    </lineage>
</organism>
<sequence>MNQDGASNGLTAPNGPSQQRVIRAALANAGLVPADVDVVDGHGTGTVLGDPIEAQALLATYGQGRVEPLWLGSVKSNIGHAQAAAGIAGVIKMVEAMRRGVAPRSLHVDTPSSHVDWEDGSVSLLTEARVWPEVGRARRAGVSSFGISGTNAHVILEQAPDEAPATPVDDVPIQAVPWVFSARSEAALRAMARQLADRLAVESDVDPARVASALAGSRCVFEHRGVVVGGGVAAGIVVVLGRAGAGPTAWSLSASWVSAGW</sequence>
<evidence type="ECO:0000256" key="1">
    <source>
        <dbReference type="ARBA" id="ARBA00022679"/>
    </source>
</evidence>
<accession>A0ABW3M6Y6</accession>
<dbReference type="InterPro" id="IPR016039">
    <property type="entry name" value="Thiolase-like"/>
</dbReference>
<evidence type="ECO:0000259" key="2">
    <source>
        <dbReference type="PROSITE" id="PS52004"/>
    </source>
</evidence>